<evidence type="ECO:0000256" key="8">
    <source>
        <dbReference type="SAM" id="MobiDB-lite"/>
    </source>
</evidence>
<dbReference type="Gene3D" id="1.20.1070.10">
    <property type="entry name" value="Rhodopsin 7-helix transmembrane proteins"/>
    <property type="match status" value="1"/>
</dbReference>
<feature type="domain" description="G-protein coupled receptors family 1 profile" evidence="10">
    <location>
        <begin position="42"/>
        <end position="319"/>
    </location>
</feature>
<dbReference type="Proteomes" id="UP000694845">
    <property type="component" value="Unplaced"/>
</dbReference>
<dbReference type="PROSITE" id="PS50262">
    <property type="entry name" value="G_PROTEIN_RECEP_F1_2"/>
    <property type="match status" value="1"/>
</dbReference>
<feature type="region of interest" description="Disordered" evidence="8">
    <location>
        <begin position="227"/>
        <end position="253"/>
    </location>
</feature>
<dbReference type="PRINTS" id="PR00237">
    <property type="entry name" value="GPCRRHODOPSN"/>
</dbReference>
<feature type="transmembrane region" description="Helical" evidence="9">
    <location>
        <begin position="141"/>
        <end position="164"/>
    </location>
</feature>
<feature type="transmembrane region" description="Helical" evidence="9">
    <location>
        <begin position="302"/>
        <end position="321"/>
    </location>
</feature>
<name>A0A8B7Z0B7_ACAPL</name>
<accession>A0A8B7Z0B7</accession>
<dbReference type="RefSeq" id="XP_022099043.1">
    <property type="nucleotide sequence ID" value="XM_022243351.1"/>
</dbReference>
<reference evidence="12" key="1">
    <citation type="submission" date="2025-08" db="UniProtKB">
        <authorList>
            <consortium name="RefSeq"/>
        </authorList>
    </citation>
    <scope>IDENTIFICATION</scope>
</reference>
<evidence type="ECO:0000259" key="10">
    <source>
        <dbReference type="PROSITE" id="PS50262"/>
    </source>
</evidence>
<dbReference type="GO" id="GO:0016020">
    <property type="term" value="C:membrane"/>
    <property type="evidence" value="ECO:0007669"/>
    <property type="project" value="UniProtKB-SubCell"/>
</dbReference>
<feature type="compositionally biased region" description="Low complexity" evidence="8">
    <location>
        <begin position="240"/>
        <end position="253"/>
    </location>
</feature>
<protein>
    <submittedName>
        <fullName evidence="12">G-protein coupled receptor 161-like</fullName>
    </submittedName>
</protein>
<keyword evidence="11" id="KW-1185">Reference proteome</keyword>
<evidence type="ECO:0000256" key="4">
    <source>
        <dbReference type="ARBA" id="ARBA00023040"/>
    </source>
</evidence>
<keyword evidence="4" id="KW-0297">G-protein coupled receptor</keyword>
<feature type="transmembrane region" description="Helical" evidence="9">
    <location>
        <begin position="267"/>
        <end position="290"/>
    </location>
</feature>
<dbReference type="GO" id="GO:0004930">
    <property type="term" value="F:G protein-coupled receptor activity"/>
    <property type="evidence" value="ECO:0007669"/>
    <property type="project" value="UniProtKB-KW"/>
</dbReference>
<dbReference type="InterPro" id="IPR017452">
    <property type="entry name" value="GPCR_Rhodpsn_7TM"/>
</dbReference>
<organism evidence="11 12">
    <name type="scientific">Acanthaster planci</name>
    <name type="common">Crown-of-thorns starfish</name>
    <dbReference type="NCBI Taxonomy" id="133434"/>
    <lineage>
        <taxon>Eukaryota</taxon>
        <taxon>Metazoa</taxon>
        <taxon>Echinodermata</taxon>
        <taxon>Eleutherozoa</taxon>
        <taxon>Asterozoa</taxon>
        <taxon>Asteroidea</taxon>
        <taxon>Valvatacea</taxon>
        <taxon>Valvatida</taxon>
        <taxon>Acanthasteridae</taxon>
        <taxon>Acanthaster</taxon>
    </lineage>
</organism>
<evidence type="ECO:0000256" key="3">
    <source>
        <dbReference type="ARBA" id="ARBA00022989"/>
    </source>
</evidence>
<evidence type="ECO:0000313" key="12">
    <source>
        <dbReference type="RefSeq" id="XP_022099043.1"/>
    </source>
</evidence>
<dbReference type="AlphaFoldDB" id="A0A8B7Z0B7"/>
<evidence type="ECO:0000256" key="7">
    <source>
        <dbReference type="ARBA" id="ARBA00023224"/>
    </source>
</evidence>
<dbReference type="OrthoDB" id="9615015at2759"/>
<evidence type="ECO:0000256" key="2">
    <source>
        <dbReference type="ARBA" id="ARBA00022692"/>
    </source>
</evidence>
<feature type="transmembrane region" description="Helical" evidence="9">
    <location>
        <begin position="25"/>
        <end position="52"/>
    </location>
</feature>
<dbReference type="Pfam" id="PF00001">
    <property type="entry name" value="7tm_1"/>
    <property type="match status" value="1"/>
</dbReference>
<keyword evidence="2 9" id="KW-0812">Transmembrane</keyword>
<dbReference type="CDD" id="cd00637">
    <property type="entry name" value="7tm_classA_rhodopsin-like"/>
    <property type="match status" value="1"/>
</dbReference>
<proteinExistence type="predicted"/>
<evidence type="ECO:0000256" key="9">
    <source>
        <dbReference type="SAM" id="Phobius"/>
    </source>
</evidence>
<dbReference type="InterPro" id="IPR000276">
    <property type="entry name" value="GPCR_Rhodpsn"/>
</dbReference>
<dbReference type="KEGG" id="aplc:110983788"/>
<evidence type="ECO:0000313" key="11">
    <source>
        <dbReference type="Proteomes" id="UP000694845"/>
    </source>
</evidence>
<keyword evidence="5 9" id="KW-0472">Membrane</keyword>
<keyword evidence="3 9" id="KW-1133">Transmembrane helix</keyword>
<dbReference type="SUPFAM" id="SSF81321">
    <property type="entry name" value="Family A G protein-coupled receptor-like"/>
    <property type="match status" value="1"/>
</dbReference>
<evidence type="ECO:0000256" key="5">
    <source>
        <dbReference type="ARBA" id="ARBA00023136"/>
    </source>
</evidence>
<feature type="transmembrane region" description="Helical" evidence="9">
    <location>
        <begin position="184"/>
        <end position="211"/>
    </location>
</feature>
<evidence type="ECO:0000256" key="6">
    <source>
        <dbReference type="ARBA" id="ARBA00023170"/>
    </source>
</evidence>
<dbReference type="InterPro" id="IPR050125">
    <property type="entry name" value="GPCR_opsins"/>
</dbReference>
<gene>
    <name evidence="12" type="primary">LOC110983788</name>
</gene>
<sequence>MISEAANGSDAGGQGTDVIITQAEIVIYVIFLVIESTVSILGSVLVCVTFTCIKTLNSKPTSKLIVNLAVSDAAMGVLVLPFTAATVVNQAWVYGNVACQIQALIKTFLSQVQRSTMLLIAVDRLLRIRFRYSYGMSRPNVMLWPILVTWLVNLVLAVPPLLGWGKFEWLPNKPSCTINWLANLSYSIAFLTVFGFSMQFVISACYVLIFLKVRASRRRVQQTAMLSLHGEQPSASTTDRSSSPAPARRNPAANPFMSKEEIAVARTMIILVTLSTVLSLPYIVCNLISLILNTQLSYRNEIAVVMTVYLNSCLNPVIYGVTNSRFRQGFRTVVRCSCRGER</sequence>
<keyword evidence="6" id="KW-0675">Receptor</keyword>
<dbReference type="PANTHER" id="PTHR24240">
    <property type="entry name" value="OPSIN"/>
    <property type="match status" value="1"/>
</dbReference>
<dbReference type="GeneID" id="110983788"/>
<keyword evidence="7" id="KW-0807">Transducer</keyword>
<comment type="subcellular location">
    <subcellularLocation>
        <location evidence="1">Membrane</location>
        <topology evidence="1">Multi-pass membrane protein</topology>
    </subcellularLocation>
</comment>
<evidence type="ECO:0000256" key="1">
    <source>
        <dbReference type="ARBA" id="ARBA00004141"/>
    </source>
</evidence>